<evidence type="ECO:0000256" key="1">
    <source>
        <dbReference type="SAM" id="MobiDB-lite"/>
    </source>
</evidence>
<accession>A0A0A2VBE4</accession>
<feature type="compositionally biased region" description="Basic and acidic residues" evidence="1">
    <location>
        <begin position="388"/>
        <end position="400"/>
    </location>
</feature>
<feature type="compositionally biased region" description="Polar residues" evidence="1">
    <location>
        <begin position="163"/>
        <end position="191"/>
    </location>
</feature>
<feature type="compositionally biased region" description="Basic and acidic residues" evidence="1">
    <location>
        <begin position="371"/>
        <end position="380"/>
    </location>
</feature>
<sequence length="406" mass="41023">MDTVSQMATTAAKYVFGDSANQEPLSGTQGDVTKGEPYDAGNLGLSDPSDQERLRQGLSGAESRDVNSSNTTATTSSSSDKSVDTKITSSSAFGGVSKTENTGPITTATNAADDAGFTHPQHDMSAPGRSSSGQGFAGGVTTATNRTTDSGFTTPGQDMGGSARSTSGLESSHSPSGLDNIRSVSGLDSTRSTSGFDNNSSSSSTNKQSTSTQNLNTNGQNLTDQNLDSTRDVSASSIDSKSKPSKSPSADANDEPSSVDVSGPGPRDLSTVAREHGGDAGSHRGSETTSTSSGNKQSDSGVGAGGNLPADRSQEKGTGEEYVKSSGLQADGGDFDATRPGAGREADRLMEQKGITTAAGAGARGGAAVAKGKDGAEHKARGNSGSGDSKEKHGLVDKIKEKLHKH</sequence>
<feature type="compositionally biased region" description="Low complexity" evidence="1">
    <location>
        <begin position="234"/>
        <end position="251"/>
    </location>
</feature>
<dbReference type="eggNOG" id="ENOG502SCA5">
    <property type="taxonomic scope" value="Eukaryota"/>
</dbReference>
<feature type="compositionally biased region" description="Basic and acidic residues" evidence="1">
    <location>
        <begin position="273"/>
        <end position="286"/>
    </location>
</feature>
<gene>
    <name evidence="2" type="ORF">BBAD15_g9560</name>
</gene>
<feature type="region of interest" description="Disordered" evidence="1">
    <location>
        <begin position="1"/>
        <end position="406"/>
    </location>
</feature>
<dbReference type="AlphaFoldDB" id="A0A0A2VBE4"/>
<organism evidence="2 3">
    <name type="scientific">Beauveria bassiana D1-5</name>
    <dbReference type="NCBI Taxonomy" id="1245745"/>
    <lineage>
        <taxon>Eukaryota</taxon>
        <taxon>Fungi</taxon>
        <taxon>Dikarya</taxon>
        <taxon>Ascomycota</taxon>
        <taxon>Pezizomycotina</taxon>
        <taxon>Sordariomycetes</taxon>
        <taxon>Hypocreomycetidae</taxon>
        <taxon>Hypocreales</taxon>
        <taxon>Cordycipitaceae</taxon>
        <taxon>Beauveria</taxon>
    </lineage>
</organism>
<dbReference type="EMBL" id="ANFO01000966">
    <property type="protein sequence ID" value="KGQ05176.1"/>
    <property type="molecule type" value="Genomic_DNA"/>
</dbReference>
<dbReference type="OrthoDB" id="5388207at2759"/>
<dbReference type="HOGENOM" id="CLU_056606_1_0_1"/>
<evidence type="ECO:0008006" key="4">
    <source>
        <dbReference type="Google" id="ProtNLM"/>
    </source>
</evidence>
<feature type="compositionally biased region" description="Polar residues" evidence="1">
    <location>
        <begin position="141"/>
        <end position="156"/>
    </location>
</feature>
<evidence type="ECO:0000313" key="2">
    <source>
        <dbReference type="EMBL" id="KGQ05176.1"/>
    </source>
</evidence>
<dbReference type="Proteomes" id="UP000030106">
    <property type="component" value="Unassembled WGS sequence"/>
</dbReference>
<proteinExistence type="predicted"/>
<feature type="compositionally biased region" description="Low complexity" evidence="1">
    <location>
        <begin position="358"/>
        <end position="370"/>
    </location>
</feature>
<protein>
    <recommendedName>
        <fullName evidence="4">Glycine-rich cell wall structural protein 1</fullName>
    </recommendedName>
</protein>
<feature type="compositionally biased region" description="Polar residues" evidence="1">
    <location>
        <begin position="98"/>
        <end position="110"/>
    </location>
</feature>
<feature type="compositionally biased region" description="Basic and acidic residues" evidence="1">
    <location>
        <begin position="342"/>
        <end position="351"/>
    </location>
</feature>
<feature type="compositionally biased region" description="Polar residues" evidence="1">
    <location>
        <begin position="287"/>
        <end position="300"/>
    </location>
</feature>
<feature type="compositionally biased region" description="Low complexity" evidence="1">
    <location>
        <begin position="192"/>
        <end position="226"/>
    </location>
</feature>
<evidence type="ECO:0000313" key="3">
    <source>
        <dbReference type="Proteomes" id="UP000030106"/>
    </source>
</evidence>
<feature type="compositionally biased region" description="Low complexity" evidence="1">
    <location>
        <begin position="66"/>
        <end position="91"/>
    </location>
</feature>
<feature type="compositionally biased region" description="Polar residues" evidence="1">
    <location>
        <begin position="19"/>
        <end position="31"/>
    </location>
</feature>
<dbReference type="STRING" id="1245745.A0A0A2VBE4"/>
<feature type="compositionally biased region" description="Basic and acidic residues" evidence="1">
    <location>
        <begin position="312"/>
        <end position="323"/>
    </location>
</feature>
<reference evidence="2 3" key="1">
    <citation type="submission" date="2012-10" db="EMBL/GenBank/DDBJ databases">
        <title>Genome sequencing and analysis of entomopathogenic fungi Beauveria bassiana D1-5.</title>
        <authorList>
            <person name="Li Q."/>
            <person name="Wang L."/>
            <person name="Zhang Z."/>
            <person name="Wang Q."/>
            <person name="Ren J."/>
            <person name="Wang M."/>
            <person name="Xu W."/>
            <person name="Wang J."/>
            <person name="Lu Y."/>
            <person name="Du Q."/>
            <person name="Sun Z."/>
        </authorList>
    </citation>
    <scope>NUCLEOTIDE SEQUENCE [LARGE SCALE GENOMIC DNA]</scope>
    <source>
        <strain evidence="2 3">D1-5</strain>
    </source>
</reference>
<name>A0A0A2VBE4_BEABA</name>
<comment type="caution">
    <text evidence="2">The sequence shown here is derived from an EMBL/GenBank/DDBJ whole genome shotgun (WGS) entry which is preliminary data.</text>
</comment>